<gene>
    <name evidence="1" type="ORF">OIU83_10625</name>
</gene>
<protein>
    <submittedName>
        <fullName evidence="1">Uncharacterized protein</fullName>
    </submittedName>
</protein>
<name>A0A9X2ZEV8_9FLAO</name>
<reference evidence="1" key="1">
    <citation type="submission" date="2022-10" db="EMBL/GenBank/DDBJ databases">
        <title>Two novel species of Flavobacterium.</title>
        <authorList>
            <person name="Liu Q."/>
            <person name="Xin Y.-H."/>
        </authorList>
    </citation>
    <scope>NUCLEOTIDE SEQUENCE</scope>
    <source>
        <strain evidence="1">LS1R49</strain>
    </source>
</reference>
<dbReference type="Proteomes" id="UP001151079">
    <property type="component" value="Unassembled WGS sequence"/>
</dbReference>
<evidence type="ECO:0000313" key="2">
    <source>
        <dbReference type="Proteomes" id="UP001151079"/>
    </source>
</evidence>
<proteinExistence type="predicted"/>
<accession>A0A9X2ZEV8</accession>
<evidence type="ECO:0000313" key="1">
    <source>
        <dbReference type="EMBL" id="MCV9928110.1"/>
    </source>
</evidence>
<sequence>MSIDHNRIKVADLEKNQPNKILGTNASGELEFSDINNVKIDSYNALDYTLEGKALDARQGKILKDLVDNASVPLASDAETQITAIVPEDKKVISRLKLFNWWTWIKSQAQIISGMWTFSNKVTLVTGTAIVPPLIIPNGVLTTAPQNGAIEKDSLGALYHTSGSSRWKILDTRDITNTQNFLSTTWRSNNLIAIQLQNPNINSTLVREVSIPSNALGSTDYGVYLFKTFDEYLINNGIYTLTPPTSLIFEVYLKGNNCKFSGNQYVRLYSVVRTDTNTKFSIRNNEIAISTNLIQGGGNIYSGLEYSELTYDNLGNKSSEIYRQYNIQSQTYSGQYGDIKLSAANISIEYRISAVFADPTNANLQNASIRSIYYNYSSLFLNLR</sequence>
<keyword evidence="2" id="KW-1185">Reference proteome</keyword>
<dbReference type="RefSeq" id="WP_264206234.1">
    <property type="nucleotide sequence ID" value="NZ_JAOZEW010000010.1"/>
</dbReference>
<comment type="caution">
    <text evidence="1">The sequence shown here is derived from an EMBL/GenBank/DDBJ whole genome shotgun (WGS) entry which is preliminary data.</text>
</comment>
<dbReference type="EMBL" id="JAOZEW010000010">
    <property type="protein sequence ID" value="MCV9928110.1"/>
    <property type="molecule type" value="Genomic_DNA"/>
</dbReference>
<dbReference type="AlphaFoldDB" id="A0A9X2ZEV8"/>
<organism evidence="1 2">
    <name type="scientific">Flavobacterium shii</name>
    <dbReference type="NCBI Taxonomy" id="2987687"/>
    <lineage>
        <taxon>Bacteria</taxon>
        <taxon>Pseudomonadati</taxon>
        <taxon>Bacteroidota</taxon>
        <taxon>Flavobacteriia</taxon>
        <taxon>Flavobacteriales</taxon>
        <taxon>Flavobacteriaceae</taxon>
        <taxon>Flavobacterium</taxon>
    </lineage>
</organism>